<dbReference type="GO" id="GO:0016413">
    <property type="term" value="F:O-acetyltransferase activity"/>
    <property type="evidence" value="ECO:0007669"/>
    <property type="project" value="InterPro"/>
</dbReference>
<dbReference type="PANTHER" id="PTHR32285">
    <property type="entry name" value="PROTEIN TRICHOME BIREFRINGENCE-LIKE 9-RELATED"/>
    <property type="match status" value="1"/>
</dbReference>
<dbReference type="InterPro" id="IPR029962">
    <property type="entry name" value="TBL"/>
</dbReference>
<evidence type="ECO:0000313" key="10">
    <source>
        <dbReference type="Proteomes" id="UP000501690"/>
    </source>
</evidence>
<evidence type="ECO:0000256" key="4">
    <source>
        <dbReference type="ARBA" id="ARBA00022968"/>
    </source>
</evidence>
<dbReference type="InterPro" id="IPR025846">
    <property type="entry name" value="TBL_N"/>
</dbReference>
<dbReference type="Pfam" id="PF13839">
    <property type="entry name" value="PC-Esterase"/>
    <property type="match status" value="1"/>
</dbReference>
<evidence type="ECO:0000256" key="3">
    <source>
        <dbReference type="ARBA" id="ARBA00022692"/>
    </source>
</evidence>
<evidence type="ECO:0000259" key="8">
    <source>
        <dbReference type="Pfam" id="PF14416"/>
    </source>
</evidence>
<keyword evidence="6" id="KW-0472">Membrane</keyword>
<sequence>MPANTDQHQELQRLDVALCSVRVVGDVISRYQKCRRSIVESTVTDTDCATSSSSPGNPVATVEEKAKMSSVTMPANTDQHQELQRLDVALCSVRVVGDVISRYQKCRRSIVESTVTDTDCATSSSSPGNPVATVEEKAKMKSPRRCRSHRNRHCFSITSPVSSPRRCRRLSAATVDRSSTVTSLPQIHHANCDAAAHRRRHCAAVTSLLPSPLRYHRGSEFHVRSSVGFHVGAALSSCRPPRSSTVTLVLSANFGPRALILWCVCEIGAIVSSMCPFIEPAFDCEKNGRPDKFYLNYRWQPTGCNLTRFNGEDFLRRLKGKSLMFVGDSLSLNQWQSLTCMLHSALPSAPYSSVKNGGLSIFTFPSYDVKLMFSRNAFLVDIVGEKNGRVLKLDSIEGGQTWKGIDVLIFDSWHWWLHTGRKQPWDFIEDGNQTVRDMDRLVAYEKAMRTWAKWVDTNVNPAQTRVFFQGVSPDHEDAQKWGANAGNTCLRESRPVLGSKYPGGAVPAELSVEKVIRSMRKAVELLDFTTLSQLRKDGHPSIYGNGGHRGLDCSHWCLPGVPDAWNVLLYNALIQK</sequence>
<accession>A0A4D6KXF9</accession>
<reference evidence="9 10" key="1">
    <citation type="submission" date="2019-04" db="EMBL/GenBank/DDBJ databases">
        <title>An improved genome assembly and genetic linkage map for asparagus bean, Vigna unguiculata ssp. sesquipedialis.</title>
        <authorList>
            <person name="Xia Q."/>
            <person name="Zhang R."/>
            <person name="Dong Y."/>
        </authorList>
    </citation>
    <scope>NUCLEOTIDE SEQUENCE [LARGE SCALE GENOMIC DNA]</scope>
    <source>
        <tissue evidence="9">Leaf</tissue>
    </source>
</reference>
<dbReference type="EMBL" id="CP039345">
    <property type="protein sequence ID" value="QCD78404.1"/>
    <property type="molecule type" value="Genomic_DNA"/>
</dbReference>
<evidence type="ECO:0000313" key="9">
    <source>
        <dbReference type="EMBL" id="QCD78404.1"/>
    </source>
</evidence>
<dbReference type="Proteomes" id="UP000501690">
    <property type="component" value="Linkage Group LG1"/>
</dbReference>
<keyword evidence="4" id="KW-0735">Signal-anchor</keyword>
<dbReference type="InterPro" id="IPR026057">
    <property type="entry name" value="TBL_C"/>
</dbReference>
<dbReference type="GO" id="GO:0016020">
    <property type="term" value="C:membrane"/>
    <property type="evidence" value="ECO:0007669"/>
    <property type="project" value="UniProtKB-SubCell"/>
</dbReference>
<dbReference type="Pfam" id="PF14416">
    <property type="entry name" value="PMR5N"/>
    <property type="match status" value="1"/>
</dbReference>
<gene>
    <name evidence="9" type="ORF">DEO72_LG1g2037</name>
</gene>
<keyword evidence="10" id="KW-1185">Reference proteome</keyword>
<dbReference type="AlphaFoldDB" id="A0A4D6KXF9"/>
<evidence type="ECO:0000256" key="5">
    <source>
        <dbReference type="ARBA" id="ARBA00022989"/>
    </source>
</evidence>
<dbReference type="GO" id="GO:0005794">
    <property type="term" value="C:Golgi apparatus"/>
    <property type="evidence" value="ECO:0007669"/>
    <property type="project" value="TreeGrafter"/>
</dbReference>
<feature type="domain" description="Trichome birefringence-like C-terminal" evidence="7">
    <location>
        <begin position="306"/>
        <end position="571"/>
    </location>
</feature>
<dbReference type="PANTHER" id="PTHR32285:SF149">
    <property type="entry name" value="TRICHOME BIREFRINGENCE-LIKE N-TERMINAL DOMAIN-CONTAINING PROTEIN"/>
    <property type="match status" value="1"/>
</dbReference>
<evidence type="ECO:0000256" key="1">
    <source>
        <dbReference type="ARBA" id="ARBA00004167"/>
    </source>
</evidence>
<feature type="domain" description="Trichome birefringence-like N-terminal" evidence="8">
    <location>
        <begin position="272"/>
        <end position="305"/>
    </location>
</feature>
<evidence type="ECO:0000259" key="7">
    <source>
        <dbReference type="Pfam" id="PF13839"/>
    </source>
</evidence>
<keyword evidence="5" id="KW-1133">Transmembrane helix</keyword>
<comment type="subcellular location">
    <subcellularLocation>
        <location evidence="1">Membrane</location>
        <topology evidence="1">Single-pass membrane protein</topology>
    </subcellularLocation>
</comment>
<comment type="similarity">
    <text evidence="2">Belongs to the PC-esterase family. TBL subfamily.</text>
</comment>
<evidence type="ECO:0000256" key="2">
    <source>
        <dbReference type="ARBA" id="ARBA00007727"/>
    </source>
</evidence>
<evidence type="ECO:0000256" key="6">
    <source>
        <dbReference type="ARBA" id="ARBA00023136"/>
    </source>
</evidence>
<protein>
    <submittedName>
        <fullName evidence="9">Trichome birefringence-like family</fullName>
    </submittedName>
</protein>
<organism evidence="9 10">
    <name type="scientific">Vigna unguiculata</name>
    <name type="common">Cowpea</name>
    <dbReference type="NCBI Taxonomy" id="3917"/>
    <lineage>
        <taxon>Eukaryota</taxon>
        <taxon>Viridiplantae</taxon>
        <taxon>Streptophyta</taxon>
        <taxon>Embryophyta</taxon>
        <taxon>Tracheophyta</taxon>
        <taxon>Spermatophyta</taxon>
        <taxon>Magnoliopsida</taxon>
        <taxon>eudicotyledons</taxon>
        <taxon>Gunneridae</taxon>
        <taxon>Pentapetalae</taxon>
        <taxon>rosids</taxon>
        <taxon>fabids</taxon>
        <taxon>Fabales</taxon>
        <taxon>Fabaceae</taxon>
        <taxon>Papilionoideae</taxon>
        <taxon>50 kb inversion clade</taxon>
        <taxon>NPAAA clade</taxon>
        <taxon>indigoferoid/millettioid clade</taxon>
        <taxon>Phaseoleae</taxon>
        <taxon>Vigna</taxon>
    </lineage>
</organism>
<proteinExistence type="inferred from homology"/>
<keyword evidence="3" id="KW-0812">Transmembrane</keyword>
<name>A0A4D6KXF9_VIGUN</name>